<gene>
    <name evidence="1" type="ORF">HMPREF3226_02438</name>
</gene>
<dbReference type="Proteomes" id="UP000070533">
    <property type="component" value="Unassembled WGS sequence"/>
</dbReference>
<keyword evidence="2" id="KW-1185">Reference proteome</keyword>
<accession>A0A133PVJ2</accession>
<dbReference type="EMBL" id="LRQG01000222">
    <property type="protein sequence ID" value="KXA33371.1"/>
    <property type="molecule type" value="Genomic_DNA"/>
</dbReference>
<proteinExistence type="predicted"/>
<reference evidence="2" key="1">
    <citation type="submission" date="2016-01" db="EMBL/GenBank/DDBJ databases">
        <authorList>
            <person name="Mitreva M."/>
            <person name="Pepin K.H."/>
            <person name="Mihindukulasuriya K.A."/>
            <person name="Fulton R."/>
            <person name="Fronick C."/>
            <person name="O'Laughlin M."/>
            <person name="Miner T."/>
            <person name="Herter B."/>
            <person name="Rosa B.A."/>
            <person name="Cordes M."/>
            <person name="Tomlinson C."/>
            <person name="Wollam A."/>
            <person name="Palsikar V.B."/>
            <person name="Mardis E.R."/>
            <person name="Wilson R.K."/>
        </authorList>
    </citation>
    <scope>NUCLEOTIDE SEQUENCE [LARGE SCALE GENOMIC DNA]</scope>
    <source>
        <strain evidence="2">MJR7716</strain>
    </source>
</reference>
<name>A0A133PVJ2_9BACT</name>
<evidence type="ECO:0000313" key="1">
    <source>
        <dbReference type="EMBL" id="KXA33371.1"/>
    </source>
</evidence>
<dbReference type="AlphaFoldDB" id="A0A133PVJ2"/>
<protein>
    <submittedName>
        <fullName evidence="1">Uncharacterized protein</fullName>
    </submittedName>
</protein>
<evidence type="ECO:0000313" key="2">
    <source>
        <dbReference type="Proteomes" id="UP000070533"/>
    </source>
</evidence>
<sequence length="43" mass="4929">MHRTITALNDSNMRMIVGEGTSVTSATKRTYQFWNGMLQQPVR</sequence>
<comment type="caution">
    <text evidence="1">The sequence shown here is derived from an EMBL/GenBank/DDBJ whole genome shotgun (WGS) entry which is preliminary data.</text>
</comment>
<dbReference type="RefSeq" id="WP_277016180.1">
    <property type="nucleotide sequence ID" value="NZ_CAMXYN010000017.1"/>
</dbReference>
<organism evidence="1 2">
    <name type="scientific">Prevotella corporis</name>
    <dbReference type="NCBI Taxonomy" id="28128"/>
    <lineage>
        <taxon>Bacteria</taxon>
        <taxon>Pseudomonadati</taxon>
        <taxon>Bacteroidota</taxon>
        <taxon>Bacteroidia</taxon>
        <taxon>Bacteroidales</taxon>
        <taxon>Prevotellaceae</taxon>
        <taxon>Prevotella</taxon>
    </lineage>
</organism>